<dbReference type="Proteomes" id="UP000792457">
    <property type="component" value="Unassembled WGS sequence"/>
</dbReference>
<organism evidence="1 2">
    <name type="scientific">Ladona fulva</name>
    <name type="common">Scarce chaser dragonfly</name>
    <name type="synonym">Libellula fulva</name>
    <dbReference type="NCBI Taxonomy" id="123851"/>
    <lineage>
        <taxon>Eukaryota</taxon>
        <taxon>Metazoa</taxon>
        <taxon>Ecdysozoa</taxon>
        <taxon>Arthropoda</taxon>
        <taxon>Hexapoda</taxon>
        <taxon>Insecta</taxon>
        <taxon>Pterygota</taxon>
        <taxon>Palaeoptera</taxon>
        <taxon>Odonata</taxon>
        <taxon>Epiprocta</taxon>
        <taxon>Anisoptera</taxon>
        <taxon>Libelluloidea</taxon>
        <taxon>Libellulidae</taxon>
        <taxon>Ladona</taxon>
    </lineage>
</organism>
<evidence type="ECO:0000313" key="1">
    <source>
        <dbReference type="EMBL" id="KAG8229091.1"/>
    </source>
</evidence>
<proteinExistence type="predicted"/>
<reference evidence="1" key="2">
    <citation type="submission" date="2017-10" db="EMBL/GenBank/DDBJ databases">
        <title>Ladona fulva Genome sequencing and assembly.</title>
        <authorList>
            <person name="Murali S."/>
            <person name="Richards S."/>
            <person name="Bandaranaike D."/>
            <person name="Bellair M."/>
            <person name="Blankenburg K."/>
            <person name="Chao H."/>
            <person name="Dinh H."/>
            <person name="Doddapaneni H."/>
            <person name="Dugan-Rocha S."/>
            <person name="Elkadiri S."/>
            <person name="Gnanaolivu R."/>
            <person name="Hernandez B."/>
            <person name="Skinner E."/>
            <person name="Javaid M."/>
            <person name="Lee S."/>
            <person name="Li M."/>
            <person name="Ming W."/>
            <person name="Munidasa M."/>
            <person name="Muniz J."/>
            <person name="Nguyen L."/>
            <person name="Hughes D."/>
            <person name="Osuji N."/>
            <person name="Pu L.-L."/>
            <person name="Puazo M."/>
            <person name="Qu C."/>
            <person name="Quiroz J."/>
            <person name="Raj R."/>
            <person name="Weissenberger G."/>
            <person name="Xin Y."/>
            <person name="Zou X."/>
            <person name="Han Y."/>
            <person name="Worley K."/>
            <person name="Muzny D."/>
            <person name="Gibbs R."/>
        </authorList>
    </citation>
    <scope>NUCLEOTIDE SEQUENCE</scope>
    <source>
        <strain evidence="1">Sampled in the wild</strain>
    </source>
</reference>
<gene>
    <name evidence="1" type="ORF">J437_LFUL017821</name>
</gene>
<accession>A0A8K0K7F1</accession>
<evidence type="ECO:0000313" key="2">
    <source>
        <dbReference type="Proteomes" id="UP000792457"/>
    </source>
</evidence>
<name>A0A8K0K7F1_LADFU</name>
<keyword evidence="2" id="KW-1185">Reference proteome</keyword>
<dbReference type="AlphaFoldDB" id="A0A8K0K7F1"/>
<comment type="caution">
    <text evidence="1">The sequence shown here is derived from an EMBL/GenBank/DDBJ whole genome shotgun (WGS) entry which is preliminary data.</text>
</comment>
<sequence length="74" mass="8524">MNVINAIKTDVSGLRVSLMELERLSSTKVAIVSKVEAPMEKLDYFNFFLHHRSDSELSIIVMLLENCTNFLEEY</sequence>
<protein>
    <submittedName>
        <fullName evidence="1">Uncharacterized protein</fullName>
    </submittedName>
</protein>
<dbReference type="EMBL" id="KZ308410">
    <property type="protein sequence ID" value="KAG8229091.1"/>
    <property type="molecule type" value="Genomic_DNA"/>
</dbReference>
<reference evidence="1" key="1">
    <citation type="submission" date="2013-04" db="EMBL/GenBank/DDBJ databases">
        <authorList>
            <person name="Qu J."/>
            <person name="Murali S.C."/>
            <person name="Bandaranaike D."/>
            <person name="Bellair M."/>
            <person name="Blankenburg K."/>
            <person name="Chao H."/>
            <person name="Dinh H."/>
            <person name="Doddapaneni H."/>
            <person name="Downs B."/>
            <person name="Dugan-Rocha S."/>
            <person name="Elkadiri S."/>
            <person name="Gnanaolivu R.D."/>
            <person name="Hernandez B."/>
            <person name="Javaid M."/>
            <person name="Jayaseelan J.C."/>
            <person name="Lee S."/>
            <person name="Li M."/>
            <person name="Ming W."/>
            <person name="Munidasa M."/>
            <person name="Muniz J."/>
            <person name="Nguyen L."/>
            <person name="Ongeri F."/>
            <person name="Osuji N."/>
            <person name="Pu L.-L."/>
            <person name="Puazo M."/>
            <person name="Qu C."/>
            <person name="Quiroz J."/>
            <person name="Raj R."/>
            <person name="Weissenberger G."/>
            <person name="Xin Y."/>
            <person name="Zou X."/>
            <person name="Han Y."/>
            <person name="Richards S."/>
            <person name="Worley K."/>
            <person name="Muzny D."/>
            <person name="Gibbs R."/>
        </authorList>
    </citation>
    <scope>NUCLEOTIDE SEQUENCE</scope>
    <source>
        <strain evidence="1">Sampled in the wild</strain>
    </source>
</reference>